<evidence type="ECO:0000313" key="2">
    <source>
        <dbReference type="EMBL" id="KAG5493821.1"/>
    </source>
</evidence>
<dbReference type="EMBL" id="JAFJZO010000034">
    <property type="protein sequence ID" value="KAG5493821.1"/>
    <property type="molecule type" value="Genomic_DNA"/>
</dbReference>
<dbReference type="KEGG" id="phet:94287776"/>
<accession>A0A836L0A4</accession>
<dbReference type="OrthoDB" id="258258at2759"/>
<evidence type="ECO:0000313" key="3">
    <source>
        <dbReference type="Proteomes" id="UP000674318"/>
    </source>
</evidence>
<gene>
    <name evidence="2" type="ORF">JKF63_01653</name>
</gene>
<protein>
    <recommendedName>
        <fullName evidence="4">Mitochondrial ATPase inhibitor</fullName>
    </recommendedName>
</protein>
<reference evidence="2 3" key="1">
    <citation type="submission" date="2021-02" db="EMBL/GenBank/DDBJ databases">
        <title>Porcisia hertigi Genome sequencing and assembly.</title>
        <authorList>
            <person name="Almutairi H."/>
            <person name="Gatherer D."/>
        </authorList>
    </citation>
    <scope>NUCLEOTIDE SEQUENCE [LARGE SCALE GENOMIC DNA]</scope>
    <source>
        <strain evidence="2 3">C119</strain>
    </source>
</reference>
<evidence type="ECO:0008006" key="4">
    <source>
        <dbReference type="Google" id="ProtNLM"/>
    </source>
</evidence>
<dbReference type="RefSeq" id="XP_067753856.1">
    <property type="nucleotide sequence ID" value="XM_067897699.1"/>
</dbReference>
<dbReference type="AlphaFoldDB" id="A0A836L0A4"/>
<sequence length="122" mass="13954">MQRLLSASSVCRMATASLASAGVCRAPSRFSSSYVNKAAKKKVQEGDDERWLEAEMDKNIVTPEERYAHAREVETLKRMVSQLKEEHKENIEEAKRVQSKELDDIKKEMSELQQRLVKLTGK</sequence>
<keyword evidence="1" id="KW-0175">Coiled coil</keyword>
<name>A0A836L0A4_9TRYP</name>
<keyword evidence="3" id="KW-1185">Reference proteome</keyword>
<proteinExistence type="predicted"/>
<organism evidence="2 3">
    <name type="scientific">Porcisia hertigi</name>
    <dbReference type="NCBI Taxonomy" id="2761500"/>
    <lineage>
        <taxon>Eukaryota</taxon>
        <taxon>Discoba</taxon>
        <taxon>Euglenozoa</taxon>
        <taxon>Kinetoplastea</taxon>
        <taxon>Metakinetoplastina</taxon>
        <taxon>Trypanosomatida</taxon>
        <taxon>Trypanosomatidae</taxon>
        <taxon>Leishmaniinae</taxon>
        <taxon>Porcisia</taxon>
    </lineage>
</organism>
<feature type="coiled-coil region" evidence="1">
    <location>
        <begin position="73"/>
        <end position="122"/>
    </location>
</feature>
<dbReference type="GeneID" id="94287776"/>
<evidence type="ECO:0000256" key="1">
    <source>
        <dbReference type="SAM" id="Coils"/>
    </source>
</evidence>
<dbReference type="Proteomes" id="UP000674318">
    <property type="component" value="Unassembled WGS sequence"/>
</dbReference>
<comment type="caution">
    <text evidence="2">The sequence shown here is derived from an EMBL/GenBank/DDBJ whole genome shotgun (WGS) entry which is preliminary data.</text>
</comment>